<dbReference type="RefSeq" id="WP_344581295.1">
    <property type="nucleotide sequence ID" value="NZ_BAAARK010000022.1"/>
</dbReference>
<dbReference type="InterPro" id="IPR036987">
    <property type="entry name" value="SRA-YDG_sf"/>
</dbReference>
<dbReference type="PANTHER" id="PTHR14140:SF27">
    <property type="entry name" value="OS04G0289800 PROTEIN"/>
    <property type="match status" value="1"/>
</dbReference>
<name>A0ABN3SID3_9ACTN</name>
<reference evidence="2 3" key="1">
    <citation type="journal article" date="2019" name="Int. J. Syst. Evol. Microbiol.">
        <title>The Global Catalogue of Microorganisms (GCM) 10K type strain sequencing project: providing services to taxonomists for standard genome sequencing and annotation.</title>
        <authorList>
            <consortium name="The Broad Institute Genomics Platform"/>
            <consortium name="The Broad Institute Genome Sequencing Center for Infectious Disease"/>
            <person name="Wu L."/>
            <person name="Ma J."/>
        </authorList>
    </citation>
    <scope>NUCLEOTIDE SEQUENCE [LARGE SCALE GENOMIC DNA]</scope>
    <source>
        <strain evidence="2 3">JCM 16374</strain>
    </source>
</reference>
<dbReference type="Pfam" id="PF13391">
    <property type="entry name" value="HNH_2"/>
    <property type="match status" value="1"/>
</dbReference>
<dbReference type="InterPro" id="IPR003105">
    <property type="entry name" value="SRA_YDG"/>
</dbReference>
<dbReference type="PANTHER" id="PTHR14140">
    <property type="entry name" value="E3 UBIQUITIN-PROTEIN LIGASE UHRF-RELATED"/>
    <property type="match status" value="1"/>
</dbReference>
<feature type="domain" description="YDG" evidence="1">
    <location>
        <begin position="3"/>
        <end position="145"/>
    </location>
</feature>
<dbReference type="Gene3D" id="2.30.280.10">
    <property type="entry name" value="SRA-YDG"/>
    <property type="match status" value="1"/>
</dbReference>
<gene>
    <name evidence="2" type="ORF">GCM10009864_57100</name>
</gene>
<dbReference type="EMBL" id="BAAARK010000022">
    <property type="protein sequence ID" value="GAA2677946.1"/>
    <property type="molecule type" value="Genomic_DNA"/>
</dbReference>
<protein>
    <submittedName>
        <fullName evidence="2">YDG/SRA domain-containing protein</fullName>
    </submittedName>
</protein>
<evidence type="ECO:0000313" key="3">
    <source>
        <dbReference type="Proteomes" id="UP001500994"/>
    </source>
</evidence>
<dbReference type="PROSITE" id="PS51015">
    <property type="entry name" value="YDG"/>
    <property type="match status" value="1"/>
</dbReference>
<dbReference type="InterPro" id="IPR015947">
    <property type="entry name" value="PUA-like_sf"/>
</dbReference>
<dbReference type="Pfam" id="PF02182">
    <property type="entry name" value="SAD_SRA"/>
    <property type="match status" value="1"/>
</dbReference>
<proteinExistence type="predicted"/>
<evidence type="ECO:0000313" key="2">
    <source>
        <dbReference type="EMBL" id="GAA2677946.1"/>
    </source>
</evidence>
<comment type="caution">
    <text evidence="2">The sequence shown here is derived from an EMBL/GenBank/DDBJ whole genome shotgun (WGS) entry which is preliminary data.</text>
</comment>
<keyword evidence="3" id="KW-1185">Reference proteome</keyword>
<dbReference type="InterPro" id="IPR045134">
    <property type="entry name" value="UHRF1/2-like"/>
</dbReference>
<dbReference type="SUPFAM" id="SSF88697">
    <property type="entry name" value="PUA domain-like"/>
    <property type="match status" value="1"/>
</dbReference>
<accession>A0ABN3SID3</accession>
<dbReference type="InterPro" id="IPR003615">
    <property type="entry name" value="HNH_nuc"/>
</dbReference>
<dbReference type="CDD" id="cd00085">
    <property type="entry name" value="HNHc"/>
    <property type="match status" value="1"/>
</dbReference>
<sequence>MIGELPNVQAGMEFSTRRLAHEAGVHRPLQAGICGTKKKGAESIVVSGGYKDDEDFGDVIVYTGHGGQDGRGNQVSNQTLDDTGNAALVTSCLEGLPVRVLRGAHDGSAYAPSDGYRYDGLYRVTSYGSKQGLDGFLIWQFRMEAYEGTPTPQVQPEEVIPAPGMLPVDHEADQQPAGNEQPGRVTSTVQRIVRSNAVKRKVKEWHDNRCQVCDLRIELLGGSYSEGAHIQALGSPHNGPDTTSNVLCLCPNCHVMFDAGAIVLKDDLTVVRAGKAKGPLRTHSKHTIDLDCVKAHRERWRG</sequence>
<organism evidence="2 3">
    <name type="scientific">Streptomyces lunalinharesii</name>
    <dbReference type="NCBI Taxonomy" id="333384"/>
    <lineage>
        <taxon>Bacteria</taxon>
        <taxon>Bacillati</taxon>
        <taxon>Actinomycetota</taxon>
        <taxon>Actinomycetes</taxon>
        <taxon>Kitasatosporales</taxon>
        <taxon>Streptomycetaceae</taxon>
        <taxon>Streptomyces</taxon>
    </lineage>
</organism>
<dbReference type="SMART" id="SM00466">
    <property type="entry name" value="SRA"/>
    <property type="match status" value="1"/>
</dbReference>
<dbReference type="Proteomes" id="UP001500994">
    <property type="component" value="Unassembled WGS sequence"/>
</dbReference>
<evidence type="ECO:0000259" key="1">
    <source>
        <dbReference type="PROSITE" id="PS51015"/>
    </source>
</evidence>